<organism evidence="16 17">
    <name type="scientific">Caminibacter pacificus</name>
    <dbReference type="NCBI Taxonomy" id="1424653"/>
    <lineage>
        <taxon>Bacteria</taxon>
        <taxon>Pseudomonadati</taxon>
        <taxon>Campylobacterota</taxon>
        <taxon>Epsilonproteobacteria</taxon>
        <taxon>Nautiliales</taxon>
        <taxon>Nautiliaceae</taxon>
        <taxon>Caminibacter</taxon>
    </lineage>
</organism>
<dbReference type="InterPro" id="IPR003953">
    <property type="entry name" value="FAD-dep_OxRdtase_2_FAD-bd"/>
</dbReference>
<comment type="cofactor">
    <cofactor evidence="1">
        <name>FAD</name>
        <dbReference type="ChEBI" id="CHEBI:57692"/>
    </cofactor>
</comment>
<keyword evidence="9" id="KW-0560">Oxidoreductase</keyword>
<dbReference type="Pfam" id="PF00890">
    <property type="entry name" value="FAD_binding_2"/>
    <property type="match status" value="1"/>
</dbReference>
<dbReference type="GO" id="GO:0009055">
    <property type="term" value="F:electron transfer activity"/>
    <property type="evidence" value="ECO:0007669"/>
    <property type="project" value="TreeGrafter"/>
</dbReference>
<dbReference type="PANTHER" id="PTHR11632">
    <property type="entry name" value="SUCCINATE DEHYDROGENASE 2 FLAVOPROTEIN SUBUNIT"/>
    <property type="match status" value="1"/>
</dbReference>
<dbReference type="Pfam" id="PF02910">
    <property type="entry name" value="Succ_DH_flav_C"/>
    <property type="match status" value="1"/>
</dbReference>
<evidence type="ECO:0000313" key="15">
    <source>
        <dbReference type="EMBL" id="QCI27971.1"/>
    </source>
</evidence>
<dbReference type="GO" id="GO:0005886">
    <property type="term" value="C:plasma membrane"/>
    <property type="evidence" value="ECO:0007669"/>
    <property type="project" value="UniProtKB-SubCell"/>
</dbReference>
<dbReference type="GO" id="GO:0008177">
    <property type="term" value="F:succinate dehydrogenase (quinone) activity"/>
    <property type="evidence" value="ECO:0007669"/>
    <property type="project" value="UniProtKB-EC"/>
</dbReference>
<dbReference type="Proteomes" id="UP000272781">
    <property type="component" value="Unassembled WGS sequence"/>
</dbReference>
<evidence type="ECO:0000313" key="17">
    <source>
        <dbReference type="Proteomes" id="UP000272781"/>
    </source>
</evidence>
<dbReference type="InterPro" id="IPR036188">
    <property type="entry name" value="FAD/NAD-bd_sf"/>
</dbReference>
<gene>
    <name evidence="15" type="ORF">C6V80_03035</name>
    <name evidence="16" type="ORF">EDC58_0819</name>
</gene>
<evidence type="ECO:0000256" key="5">
    <source>
        <dbReference type="ARBA" id="ARBA00022448"/>
    </source>
</evidence>
<evidence type="ECO:0000256" key="8">
    <source>
        <dbReference type="ARBA" id="ARBA00022982"/>
    </source>
</evidence>
<evidence type="ECO:0000256" key="1">
    <source>
        <dbReference type="ARBA" id="ARBA00001974"/>
    </source>
</evidence>
<evidence type="ECO:0000256" key="9">
    <source>
        <dbReference type="ARBA" id="ARBA00023002"/>
    </source>
</evidence>
<dbReference type="Proteomes" id="UP000298805">
    <property type="component" value="Chromosome"/>
</dbReference>
<comment type="subcellular location">
    <subcellularLocation>
        <location evidence="2">Cell inner membrane</location>
        <topology evidence="2">Peripheral membrane protein</topology>
        <orientation evidence="2">Cytoplasmic side</orientation>
    </subcellularLocation>
</comment>
<comment type="catalytic activity">
    <reaction evidence="11">
        <text>a quinone + succinate = fumarate + a quinol</text>
        <dbReference type="Rhea" id="RHEA:40523"/>
        <dbReference type="ChEBI" id="CHEBI:24646"/>
        <dbReference type="ChEBI" id="CHEBI:29806"/>
        <dbReference type="ChEBI" id="CHEBI:30031"/>
        <dbReference type="ChEBI" id="CHEBI:132124"/>
        <dbReference type="EC" id="1.3.5.1"/>
    </reaction>
</comment>
<dbReference type="NCBIfam" id="TIGR01812">
    <property type="entry name" value="sdhA_frdA_Gneg"/>
    <property type="match status" value="1"/>
</dbReference>
<dbReference type="Gene3D" id="4.10.80.40">
    <property type="entry name" value="succinate dehydrogenase protein domain"/>
    <property type="match status" value="1"/>
</dbReference>
<accession>A0AAJ4UXM8</accession>
<dbReference type="PIRSF" id="PIRSF000171">
    <property type="entry name" value="SDHA_APRA_LASPO"/>
    <property type="match status" value="1"/>
</dbReference>
<sequence length="568" mass="62978">MKVDVLIVGAGGAGLYAALSAAKENKALNTAVLTKVYPTRSHTGAAQGGINAALANVDPSDSEELHTFDTIKGSDYLADQEAVKYMCYEAPRIIRRMEHMGVPFSRLNNGKIAQRPFGGASKDRTCYSADKMGHVMLHTLYEQCIKEGVNFLNEWFMLNIVHDGRRAIGVTAINIATGKIELIRAKSIILATGGHSRIYWGYTSNALGCTGDGTAAALRAGLPLKDMEFLQFHPTGLRKSAILVSEAARGEGGHLLNNKGERFMSKYAPEKMELGPRDLVSRSIMTEIREGRGFKDEEGREYVHLDLTHLGAEKIKERLPQIRELAIDFEGIDPIKEPIPIKPTAHYAMGGIHTNVKCETPIEGIYAAGEAQCVSVHGANRLGGNSLLDIVVFGNVAGKEAVRYAEATNFASGGEAQLQDDVKFITELMNKESKETLGDLRDELGEIMFKHFGVFKNEKEMQEGYEKLKNLIERAHKNLGVEDKSKVFNLDLQATLEFFNLLEIADVLAYASLQRKESRGSFYRDDYPKRDDENFLYHSMITKNSDGSFNYEKGEVDLSLYEPAERKY</sequence>
<evidence type="ECO:0000259" key="13">
    <source>
        <dbReference type="Pfam" id="PF00890"/>
    </source>
</evidence>
<reference evidence="16 17" key="2">
    <citation type="submission" date="2018-11" db="EMBL/GenBank/DDBJ databases">
        <title>Genomic Encyclopedia of Type Strains, Phase IV (KMG-IV): sequencing the most valuable type-strain genomes for metagenomic binning, comparative biology and taxonomic classification.</title>
        <authorList>
            <person name="Goeker M."/>
        </authorList>
    </citation>
    <scope>NUCLEOTIDE SEQUENCE [LARGE SCALE GENOMIC DNA]</scope>
    <source>
        <strain evidence="16 17">DSM 27783</strain>
    </source>
</reference>
<evidence type="ECO:0000259" key="14">
    <source>
        <dbReference type="Pfam" id="PF02910"/>
    </source>
</evidence>
<dbReference type="PRINTS" id="PR00411">
    <property type="entry name" value="PNDRDTASEI"/>
</dbReference>
<dbReference type="FunFam" id="3.90.700.10:FF:000003">
    <property type="entry name" value="Fumarate reductase flavoprotein subunit"/>
    <property type="match status" value="1"/>
</dbReference>
<proteinExistence type="inferred from homology"/>
<keyword evidence="7" id="KW-0274">FAD</keyword>
<evidence type="ECO:0000256" key="4">
    <source>
        <dbReference type="ARBA" id="ARBA00012792"/>
    </source>
</evidence>
<dbReference type="GO" id="GO:0009061">
    <property type="term" value="P:anaerobic respiration"/>
    <property type="evidence" value="ECO:0007669"/>
    <property type="project" value="TreeGrafter"/>
</dbReference>
<keyword evidence="5" id="KW-0813">Transport</keyword>
<comment type="similarity">
    <text evidence="3">Belongs to the FAD-dependent oxidoreductase 2 family. FRD/SDH subfamily.</text>
</comment>
<feature type="domain" description="Fumarate reductase/succinate dehydrogenase flavoprotein-like C-terminal" evidence="14">
    <location>
        <begin position="441"/>
        <end position="568"/>
    </location>
</feature>
<dbReference type="GO" id="GO:0050660">
    <property type="term" value="F:flavin adenine dinucleotide binding"/>
    <property type="evidence" value="ECO:0007669"/>
    <property type="project" value="InterPro"/>
</dbReference>
<dbReference type="RefSeq" id="WP_123352235.1">
    <property type="nucleotide sequence ID" value="NZ_CP027432.2"/>
</dbReference>
<reference evidence="18" key="1">
    <citation type="submission" date="2018-03" db="EMBL/GenBank/DDBJ databases">
        <title>A comparative analysis of the Nautiliaceae.</title>
        <authorList>
            <person name="Grosche A."/>
            <person name="Smedile F."/>
            <person name="Vetriani C."/>
        </authorList>
    </citation>
    <scope>NUCLEOTIDE SEQUENCE [LARGE SCALE GENOMIC DNA]</scope>
    <source>
        <strain evidence="18">TB6</strain>
    </source>
</reference>
<dbReference type="InterPro" id="IPR030664">
    <property type="entry name" value="SdhA/FrdA/AprA"/>
</dbReference>
<name>A0AAJ4UXM8_9BACT</name>
<protein>
    <recommendedName>
        <fullName evidence="4">succinate dehydrogenase</fullName>
        <ecNumber evidence="4">1.3.5.1</ecNumber>
    </recommendedName>
</protein>
<dbReference type="Gene3D" id="3.90.700.10">
    <property type="entry name" value="Succinate dehydrogenase/fumarate reductase flavoprotein, catalytic domain"/>
    <property type="match status" value="1"/>
</dbReference>
<evidence type="ECO:0000256" key="7">
    <source>
        <dbReference type="ARBA" id="ARBA00022827"/>
    </source>
</evidence>
<evidence type="ECO:0000256" key="3">
    <source>
        <dbReference type="ARBA" id="ARBA00008040"/>
    </source>
</evidence>
<dbReference type="Gene3D" id="3.50.50.60">
    <property type="entry name" value="FAD/NAD(P)-binding domain"/>
    <property type="match status" value="1"/>
</dbReference>
<dbReference type="InterPro" id="IPR003952">
    <property type="entry name" value="FRD_SDH_FAD_BS"/>
</dbReference>
<keyword evidence="10" id="KW-0472">Membrane</keyword>
<dbReference type="InterPro" id="IPR014006">
    <property type="entry name" value="Succ_Dhase_FrdA_Gneg"/>
</dbReference>
<dbReference type="GO" id="GO:0022900">
    <property type="term" value="P:electron transport chain"/>
    <property type="evidence" value="ECO:0007669"/>
    <property type="project" value="InterPro"/>
</dbReference>
<dbReference type="EMBL" id="RJVK01000002">
    <property type="protein sequence ID" value="ROR39843.1"/>
    <property type="molecule type" value="Genomic_DNA"/>
</dbReference>
<dbReference type="SUPFAM" id="SSF46977">
    <property type="entry name" value="Succinate dehydrogenase/fumarate reductase flavoprotein C-terminal domain"/>
    <property type="match status" value="1"/>
</dbReference>
<evidence type="ECO:0000256" key="12">
    <source>
        <dbReference type="PIRSR" id="PIRSR000171-1"/>
    </source>
</evidence>
<dbReference type="EC" id="1.3.5.1" evidence="4"/>
<keyword evidence="6" id="KW-0285">Flavoprotein</keyword>
<evidence type="ECO:0000313" key="16">
    <source>
        <dbReference type="EMBL" id="ROR39843.1"/>
    </source>
</evidence>
<dbReference type="SUPFAM" id="SSF56425">
    <property type="entry name" value="Succinate dehydrogenase/fumarate reductase flavoprotein, catalytic domain"/>
    <property type="match status" value="1"/>
</dbReference>
<dbReference type="InterPro" id="IPR015939">
    <property type="entry name" value="Fum_Rdtase/Succ_DH_flav-like_C"/>
</dbReference>
<dbReference type="PANTHER" id="PTHR11632:SF51">
    <property type="entry name" value="SUCCINATE DEHYDROGENASE [UBIQUINONE] FLAVOPROTEIN SUBUNIT, MITOCHONDRIAL"/>
    <property type="match status" value="1"/>
</dbReference>
<dbReference type="AlphaFoldDB" id="A0AAJ4UXM8"/>
<evidence type="ECO:0000256" key="11">
    <source>
        <dbReference type="ARBA" id="ARBA00049220"/>
    </source>
</evidence>
<dbReference type="Gene3D" id="1.20.58.100">
    <property type="entry name" value="Fumarate reductase/succinate dehydrogenase flavoprotein-like, C-terminal domain"/>
    <property type="match status" value="1"/>
</dbReference>
<dbReference type="PROSITE" id="PS00504">
    <property type="entry name" value="FRD_SDH_FAD_BINDING"/>
    <property type="match status" value="1"/>
</dbReference>
<reference evidence="15" key="3">
    <citation type="submission" date="2019-06" db="EMBL/GenBank/DDBJ databases">
        <title>A comparative analysis of the Nautiliaceae.</title>
        <authorList>
            <person name="Grosche A."/>
            <person name="Smedile F."/>
            <person name="Vetriani C."/>
        </authorList>
    </citation>
    <scope>NUCLEOTIDE SEQUENCE</scope>
    <source>
        <strain evidence="15">TB6</strain>
    </source>
</reference>
<evidence type="ECO:0000256" key="6">
    <source>
        <dbReference type="ARBA" id="ARBA00022630"/>
    </source>
</evidence>
<dbReference type="SUPFAM" id="SSF51905">
    <property type="entry name" value="FAD/NAD(P)-binding domain"/>
    <property type="match status" value="1"/>
</dbReference>
<feature type="domain" description="FAD-dependent oxidoreductase 2 FAD-binding" evidence="13">
    <location>
        <begin position="4"/>
        <end position="387"/>
    </location>
</feature>
<dbReference type="PRINTS" id="PR00368">
    <property type="entry name" value="FADPNR"/>
</dbReference>
<evidence type="ECO:0000313" key="18">
    <source>
        <dbReference type="Proteomes" id="UP000298805"/>
    </source>
</evidence>
<keyword evidence="8" id="KW-0249">Electron transport</keyword>
<evidence type="ECO:0000256" key="10">
    <source>
        <dbReference type="ARBA" id="ARBA00023136"/>
    </source>
</evidence>
<dbReference type="InterPro" id="IPR037099">
    <property type="entry name" value="Fum_R/Succ_DH_flav-like_C_sf"/>
</dbReference>
<keyword evidence="18" id="KW-1185">Reference proteome</keyword>
<evidence type="ECO:0000256" key="2">
    <source>
        <dbReference type="ARBA" id="ARBA00004515"/>
    </source>
</evidence>
<feature type="active site" description="Proton acceptor" evidence="12">
    <location>
        <position position="277"/>
    </location>
</feature>
<dbReference type="EMBL" id="CP027432">
    <property type="protein sequence ID" value="QCI27971.1"/>
    <property type="molecule type" value="Genomic_DNA"/>
</dbReference>
<dbReference type="InterPro" id="IPR027477">
    <property type="entry name" value="Succ_DH/fumarate_Rdtase_cat_sf"/>
</dbReference>